<proteinExistence type="inferred from homology"/>
<accession>A0A7W7C9X3</accession>
<keyword evidence="3" id="KW-1185">Reference proteome</keyword>
<comment type="similarity">
    <text evidence="1">Belongs to the UPF0434 family.</text>
</comment>
<evidence type="ECO:0000256" key="1">
    <source>
        <dbReference type="HAMAP-Rule" id="MF_01187"/>
    </source>
</evidence>
<dbReference type="EMBL" id="JACHMH010000001">
    <property type="protein sequence ID" value="MBB4675829.1"/>
    <property type="molecule type" value="Genomic_DNA"/>
</dbReference>
<dbReference type="RefSeq" id="WP_185010431.1">
    <property type="nucleotide sequence ID" value="NZ_BAAAUI010000022.1"/>
</dbReference>
<evidence type="ECO:0000313" key="3">
    <source>
        <dbReference type="Proteomes" id="UP000533598"/>
    </source>
</evidence>
<dbReference type="HAMAP" id="MF_01187">
    <property type="entry name" value="UPF0434"/>
    <property type="match status" value="1"/>
</dbReference>
<dbReference type="InterPro" id="IPR005651">
    <property type="entry name" value="Trm112-like"/>
</dbReference>
<dbReference type="Proteomes" id="UP000533598">
    <property type="component" value="Unassembled WGS sequence"/>
</dbReference>
<dbReference type="AlphaFoldDB" id="A0A7W7C9X3"/>
<evidence type="ECO:0000313" key="2">
    <source>
        <dbReference type="EMBL" id="MBB4675829.1"/>
    </source>
</evidence>
<protein>
    <recommendedName>
        <fullName evidence="1">UPF0434 protein HNR67_001947</fullName>
    </recommendedName>
</protein>
<sequence>MSVQLDPDLLEILACPCPAHGKLTPGTPENAEADYLTCTACARRFPVRDGIPVLLLDEAEGGPAADGPSAAG</sequence>
<dbReference type="Gene3D" id="2.20.25.10">
    <property type="match status" value="1"/>
</dbReference>
<comment type="caution">
    <text evidence="2">The sequence shown here is derived from an EMBL/GenBank/DDBJ whole genome shotgun (WGS) entry which is preliminary data.</text>
</comment>
<dbReference type="SUPFAM" id="SSF158997">
    <property type="entry name" value="Trm112p-like"/>
    <property type="match status" value="1"/>
</dbReference>
<dbReference type="Pfam" id="PF03966">
    <property type="entry name" value="Trm112p"/>
    <property type="match status" value="1"/>
</dbReference>
<organism evidence="2 3">
    <name type="scientific">Crossiella cryophila</name>
    <dbReference type="NCBI Taxonomy" id="43355"/>
    <lineage>
        <taxon>Bacteria</taxon>
        <taxon>Bacillati</taxon>
        <taxon>Actinomycetota</taxon>
        <taxon>Actinomycetes</taxon>
        <taxon>Pseudonocardiales</taxon>
        <taxon>Pseudonocardiaceae</taxon>
        <taxon>Crossiella</taxon>
    </lineage>
</organism>
<name>A0A7W7C9X3_9PSEU</name>
<gene>
    <name evidence="2" type="ORF">HNR67_001947</name>
</gene>
<reference evidence="2 3" key="1">
    <citation type="submission" date="2020-08" db="EMBL/GenBank/DDBJ databases">
        <title>Sequencing the genomes of 1000 actinobacteria strains.</title>
        <authorList>
            <person name="Klenk H.-P."/>
        </authorList>
    </citation>
    <scope>NUCLEOTIDE SEQUENCE [LARGE SCALE GENOMIC DNA]</scope>
    <source>
        <strain evidence="2 3">DSM 44230</strain>
    </source>
</reference>